<dbReference type="AlphaFoldDB" id="A0A0B1PA83"/>
<accession>A0A0B1PA83</accession>
<protein>
    <submittedName>
        <fullName evidence="1">Uncharacterized protein</fullName>
    </submittedName>
</protein>
<name>A0A0B1PA83_UNCNE</name>
<sequence>MTSDKAKCCEQESSEVDGFVKTAYSVLVASAASLASSVLSTTSSHEMLGNIMDSLVPLNKAQLSSSSPTSNSPLNESKVGIFPKPSQSRYFHSLLPGHNEHYGDETKQEYYRILSDNSFEHSQFSYSKKNPKIHTRHQVMQKQMNQLAPVLKNGSAVMEKQLLTI</sequence>
<keyword evidence="2" id="KW-1185">Reference proteome</keyword>
<comment type="caution">
    <text evidence="1">The sequence shown here is derived from an EMBL/GenBank/DDBJ whole genome shotgun (WGS) entry which is preliminary data.</text>
</comment>
<dbReference type="HOGENOM" id="CLU_1612036_0_0_1"/>
<proteinExistence type="predicted"/>
<organism evidence="1 2">
    <name type="scientific">Uncinula necator</name>
    <name type="common">Grape powdery mildew</name>
    <dbReference type="NCBI Taxonomy" id="52586"/>
    <lineage>
        <taxon>Eukaryota</taxon>
        <taxon>Fungi</taxon>
        <taxon>Dikarya</taxon>
        <taxon>Ascomycota</taxon>
        <taxon>Pezizomycotina</taxon>
        <taxon>Leotiomycetes</taxon>
        <taxon>Erysiphales</taxon>
        <taxon>Erysiphaceae</taxon>
        <taxon>Erysiphe</taxon>
    </lineage>
</organism>
<evidence type="ECO:0000313" key="2">
    <source>
        <dbReference type="Proteomes" id="UP000030854"/>
    </source>
</evidence>
<dbReference type="Proteomes" id="UP000030854">
    <property type="component" value="Unassembled WGS sequence"/>
</dbReference>
<evidence type="ECO:0000313" key="1">
    <source>
        <dbReference type="EMBL" id="KHJ34235.1"/>
    </source>
</evidence>
<gene>
    <name evidence="1" type="ORF">EV44_g3250</name>
</gene>
<dbReference type="EMBL" id="JNVN01000982">
    <property type="protein sequence ID" value="KHJ34235.1"/>
    <property type="molecule type" value="Genomic_DNA"/>
</dbReference>
<reference evidence="1 2" key="1">
    <citation type="journal article" date="2014" name="BMC Genomics">
        <title>Adaptive genomic structural variation in the grape powdery mildew pathogen, Erysiphe necator.</title>
        <authorList>
            <person name="Jones L."/>
            <person name="Riaz S."/>
            <person name="Morales-Cruz A."/>
            <person name="Amrine K.C."/>
            <person name="McGuire B."/>
            <person name="Gubler W.D."/>
            <person name="Walker M.A."/>
            <person name="Cantu D."/>
        </authorList>
    </citation>
    <scope>NUCLEOTIDE SEQUENCE [LARGE SCALE GENOMIC DNA]</scope>
    <source>
        <strain evidence="2">c</strain>
    </source>
</reference>